<dbReference type="EMBL" id="BAAAYN010000013">
    <property type="protein sequence ID" value="GAA3386058.1"/>
    <property type="molecule type" value="Genomic_DNA"/>
</dbReference>
<proteinExistence type="predicted"/>
<gene>
    <name evidence="1" type="ORF">GCM10020369_21960</name>
</gene>
<reference evidence="2" key="1">
    <citation type="journal article" date="2019" name="Int. J. Syst. Evol. Microbiol.">
        <title>The Global Catalogue of Microorganisms (GCM) 10K type strain sequencing project: providing services to taxonomists for standard genome sequencing and annotation.</title>
        <authorList>
            <consortium name="The Broad Institute Genomics Platform"/>
            <consortium name="The Broad Institute Genome Sequencing Center for Infectious Disease"/>
            <person name="Wu L."/>
            <person name="Ma J."/>
        </authorList>
    </citation>
    <scope>NUCLEOTIDE SEQUENCE [LARGE SCALE GENOMIC DNA]</scope>
    <source>
        <strain evidence="2">JCM 9458</strain>
    </source>
</reference>
<evidence type="ECO:0000313" key="2">
    <source>
        <dbReference type="Proteomes" id="UP001501676"/>
    </source>
</evidence>
<name>A0ABP6SUR6_9ACTN</name>
<evidence type="ECO:0008006" key="3">
    <source>
        <dbReference type="Google" id="ProtNLM"/>
    </source>
</evidence>
<sequence length="252" mass="26229">MAVAALVLLLAADARELGIRPAGAVRLVANEYGHGMSGASWVATSGSLFTSGDAFWSGRPDVRRPGASSAFGTNSAVLRVVGREPVAANVVVSLDVRPVALVSGAGHPRRAFDGVHLLVRYRSPSETYVVSLIRRDGQVVVKKKVPGGPSYGGTYVTLGAHRMGSGSGGRAAGGPARWRRAEVSTTDVLGGVRIRLRMDGKTRLDVVDRGLGGPALSGPGRIGVRGDNCDFYVRALTVRPLGDRAFSKGETG</sequence>
<protein>
    <recommendedName>
        <fullName evidence="3">DUF1080 domain-containing protein</fullName>
    </recommendedName>
</protein>
<organism evidence="1 2">
    <name type="scientific">Cryptosporangium minutisporangium</name>
    <dbReference type="NCBI Taxonomy" id="113569"/>
    <lineage>
        <taxon>Bacteria</taxon>
        <taxon>Bacillati</taxon>
        <taxon>Actinomycetota</taxon>
        <taxon>Actinomycetes</taxon>
        <taxon>Cryptosporangiales</taxon>
        <taxon>Cryptosporangiaceae</taxon>
        <taxon>Cryptosporangium</taxon>
    </lineage>
</organism>
<keyword evidence="2" id="KW-1185">Reference proteome</keyword>
<dbReference type="RefSeq" id="WP_345727931.1">
    <property type="nucleotide sequence ID" value="NZ_BAAAYN010000013.1"/>
</dbReference>
<accession>A0ABP6SUR6</accession>
<evidence type="ECO:0000313" key="1">
    <source>
        <dbReference type="EMBL" id="GAA3386058.1"/>
    </source>
</evidence>
<dbReference type="Proteomes" id="UP001501676">
    <property type="component" value="Unassembled WGS sequence"/>
</dbReference>
<comment type="caution">
    <text evidence="1">The sequence shown here is derived from an EMBL/GenBank/DDBJ whole genome shotgun (WGS) entry which is preliminary data.</text>
</comment>